<comment type="caution">
    <text evidence="1">The sequence shown here is derived from an EMBL/GenBank/DDBJ whole genome shotgun (WGS) entry which is preliminary data.</text>
</comment>
<protein>
    <submittedName>
        <fullName evidence="1">Uncharacterized protein</fullName>
    </submittedName>
</protein>
<evidence type="ECO:0000313" key="1">
    <source>
        <dbReference type="EMBL" id="KKD57575.1"/>
    </source>
</evidence>
<sequence length="71" mass="7998">MQRISIDRVRHRVQNPNAPAAIVHYIEHSGRAKAGAAPCHAKAFGVRDTSTKRRFLRKPINEPAFQLHSSQ</sequence>
<name>A0A0F5ZRG8_STEMA</name>
<evidence type="ECO:0000313" key="2">
    <source>
        <dbReference type="Proteomes" id="UP000243478"/>
    </source>
</evidence>
<dbReference type="PATRIC" id="fig|40324.63.peg.1527"/>
<dbReference type="Proteomes" id="UP000243478">
    <property type="component" value="Unassembled WGS sequence"/>
</dbReference>
<dbReference type="EMBL" id="JZRZ01000008">
    <property type="protein sequence ID" value="KKD57575.1"/>
    <property type="molecule type" value="Genomic_DNA"/>
</dbReference>
<gene>
    <name evidence="1" type="ORF">VM57_04050</name>
</gene>
<reference evidence="1 2" key="1">
    <citation type="submission" date="2015-03" db="EMBL/GenBank/DDBJ databases">
        <title>Draft genome of Stenotrophomonas maltophila isolated from urine specimen.</title>
        <authorList>
            <person name="Murugan N."/>
            <person name="Malathi J."/>
            <person name="Umashankar V."/>
            <person name="Madhavan H."/>
        </authorList>
    </citation>
    <scope>NUCLEOTIDE SEQUENCE [LARGE SCALE GENOMIC DNA]</scope>
    <source>
        <strain evidence="1 2">JMNMN1</strain>
    </source>
</reference>
<accession>A0A0F5ZRG8</accession>
<organism evidence="1 2">
    <name type="scientific">Stenotrophomonas maltophilia</name>
    <name type="common">Pseudomonas maltophilia</name>
    <name type="synonym">Xanthomonas maltophilia</name>
    <dbReference type="NCBI Taxonomy" id="40324"/>
    <lineage>
        <taxon>Bacteria</taxon>
        <taxon>Pseudomonadati</taxon>
        <taxon>Pseudomonadota</taxon>
        <taxon>Gammaproteobacteria</taxon>
        <taxon>Lysobacterales</taxon>
        <taxon>Lysobacteraceae</taxon>
        <taxon>Stenotrophomonas</taxon>
        <taxon>Stenotrophomonas maltophilia group</taxon>
    </lineage>
</organism>
<proteinExistence type="predicted"/>
<dbReference type="AlphaFoldDB" id="A0A0F5ZRG8"/>